<dbReference type="GO" id="GO:0004843">
    <property type="term" value="F:cysteine-type deubiquitinase activity"/>
    <property type="evidence" value="ECO:0007669"/>
    <property type="project" value="UniProtKB-EC"/>
</dbReference>
<gene>
    <name evidence="15" type="ORF">OPV22_024261</name>
</gene>
<dbReference type="EMBL" id="JAQQAF010000006">
    <property type="protein sequence ID" value="KAJ8480534.1"/>
    <property type="molecule type" value="Genomic_DNA"/>
</dbReference>
<dbReference type="InterPro" id="IPR018200">
    <property type="entry name" value="USP_CS"/>
</dbReference>
<evidence type="ECO:0000256" key="10">
    <source>
        <dbReference type="ARBA" id="ARBA00022833"/>
    </source>
</evidence>
<name>A0AAV8QYJ1_ENSVE</name>
<evidence type="ECO:0000313" key="16">
    <source>
        <dbReference type="Proteomes" id="UP001222027"/>
    </source>
</evidence>
<keyword evidence="16" id="KW-1185">Reference proteome</keyword>
<evidence type="ECO:0000256" key="7">
    <source>
        <dbReference type="ARBA" id="ARBA00022786"/>
    </source>
</evidence>
<dbReference type="GO" id="GO:0005829">
    <property type="term" value="C:cytosol"/>
    <property type="evidence" value="ECO:0007669"/>
    <property type="project" value="TreeGrafter"/>
</dbReference>
<evidence type="ECO:0000256" key="2">
    <source>
        <dbReference type="ARBA" id="ARBA00009085"/>
    </source>
</evidence>
<dbReference type="PANTHER" id="PTHR24006:SF874">
    <property type="entry name" value="UBIQUITIN CARBOXYL-TERMINAL HYDROLASE 16"/>
    <property type="match status" value="1"/>
</dbReference>
<feature type="compositionally biased region" description="Low complexity" evidence="12">
    <location>
        <begin position="227"/>
        <end position="237"/>
    </location>
</feature>
<dbReference type="EC" id="3.4.19.12" evidence="3"/>
<dbReference type="PROSITE" id="PS01360">
    <property type="entry name" value="ZF_MYND_1"/>
    <property type="match status" value="1"/>
</dbReference>
<dbReference type="InterPro" id="IPR038765">
    <property type="entry name" value="Papain-like_cys_pep_sf"/>
</dbReference>
<dbReference type="GO" id="GO:0005634">
    <property type="term" value="C:nucleus"/>
    <property type="evidence" value="ECO:0007669"/>
    <property type="project" value="TreeGrafter"/>
</dbReference>
<sequence>MASVRQAEVRRLARLAAEEAARAEMEAITVYFASSHVAASASAAAAAAVAKDPSARPECPVCLSPATARCARCKAVRYCSGKCQIIHWRQGHKDECHPPQVSHDHSGELNLSGLKGVQAEHSGLFENSFEHRDELNTKAVEMVSDRPAASELSYSYNDINKKSKHEESGSMDVSGMETTSGPSVGTPDDTLTIGNLLPLHDSWPGESSSFDSYVDPSKSLASEPGRSSPSTNYTSCSSNIKEKVSTCKAEADTFMSNGPSGSKETSSFDHTSTKHPEVAGSQIASSQGVGNGIHPDTFSRSEKISSHAFESLEAKSQLEHKDMRTSNTEISGSVANGTSTDIQSLNSRTLRPLAYASDQLSSNGGAHPVVCYESSKVSNVPRGPVRSPDTYGSIANGMSTSVKRVAKEFTSSKISRHYSSELMLFPYDRFIKLYNSDKIELHPCGLINCGNSCYANAVLQCLAFTRPLTAYFLEGLHSKICPKKEWCFTCELERLAMKAKEGNSPFSPIAILSHLHNIGSNFGHGQEEDAHEFLRYAIDAMQSVCLREAGKKPDDPLAEETTLIQQTFGGYLRSKIRCSRCKSKSERCERMMDLTVEIDGNISTLDEALLRFTSPEILDGKNKYECGRCKSYERAKKRLTILEAPNVLTIVLKRFQSGTFGKLNKPVRFHEYLDLAPYMSGDDKSPVYRLYAAIVHIDVKNASFSGHYVCYVKDTHGKWYKINDSKVNPVELEEVLSKGAYMLLYARCSPRAPSSVRKALAHELEQARKTRRSKGKPGGSLVAQQKTCFYPQRMMGDHPNFHSSDLFNERLRLLRNDSSSDSSSLFDEGSSCSTESTRDSTSTEEYWERMSGESDSVNLNSPLRVVEESDGFTCSPLSGRHSSKAVLSGSMPDHHRDDDDDDDNDSECIANSSGREINQVEAERPGRVKHHSDERRSFLYPDKNEHCRNLTTEQCRVIETGWINPNEVKSGIVSRRPSRERSARTFY</sequence>
<reference evidence="15 16" key="1">
    <citation type="submission" date="2022-12" db="EMBL/GenBank/DDBJ databases">
        <title>Chromosome-scale assembly of the Ensete ventricosum genome.</title>
        <authorList>
            <person name="Dussert Y."/>
            <person name="Stocks J."/>
            <person name="Wendawek A."/>
            <person name="Woldeyes F."/>
            <person name="Nichols R.A."/>
            <person name="Borrell J.S."/>
        </authorList>
    </citation>
    <scope>NUCLEOTIDE SEQUENCE [LARGE SCALE GENOMIC DNA]</scope>
    <source>
        <strain evidence="16">cv. Maze</strain>
        <tissue evidence="15">Seeds</tissue>
    </source>
</reference>
<comment type="similarity">
    <text evidence="2">Belongs to the peptidase C19 family.</text>
</comment>
<dbReference type="GO" id="GO:0006508">
    <property type="term" value="P:proteolysis"/>
    <property type="evidence" value="ECO:0007669"/>
    <property type="project" value="UniProtKB-KW"/>
</dbReference>
<keyword evidence="6 11" id="KW-0863">Zinc-finger</keyword>
<dbReference type="SUPFAM" id="SSF144232">
    <property type="entry name" value="HIT/MYND zinc finger-like"/>
    <property type="match status" value="1"/>
</dbReference>
<evidence type="ECO:0000256" key="6">
    <source>
        <dbReference type="ARBA" id="ARBA00022771"/>
    </source>
</evidence>
<dbReference type="PROSITE" id="PS50235">
    <property type="entry name" value="USP_3"/>
    <property type="match status" value="1"/>
</dbReference>
<feature type="domain" description="MYND-type" evidence="14">
    <location>
        <begin position="59"/>
        <end position="96"/>
    </location>
</feature>
<keyword evidence="8" id="KW-0378">Hydrolase</keyword>
<dbReference type="FunFam" id="6.10.140.2220:FF:000006">
    <property type="entry name" value="Ubiquitin carboxyl-terminal hydrolase 15"/>
    <property type="match status" value="1"/>
</dbReference>
<dbReference type="CDD" id="cd02661">
    <property type="entry name" value="Peptidase_C19E"/>
    <property type="match status" value="1"/>
</dbReference>
<evidence type="ECO:0000256" key="11">
    <source>
        <dbReference type="PROSITE-ProRule" id="PRU00134"/>
    </source>
</evidence>
<keyword evidence="10" id="KW-0862">Zinc</keyword>
<feature type="region of interest" description="Disordered" evidence="12">
    <location>
        <begin position="255"/>
        <end position="299"/>
    </location>
</feature>
<comment type="caution">
    <text evidence="15">The sequence shown here is derived from an EMBL/GenBank/DDBJ whole genome shotgun (WGS) entry which is preliminary data.</text>
</comment>
<evidence type="ECO:0000256" key="4">
    <source>
        <dbReference type="ARBA" id="ARBA00022670"/>
    </source>
</evidence>
<feature type="compositionally biased region" description="Basic and acidic residues" evidence="12">
    <location>
        <begin position="314"/>
        <end position="324"/>
    </location>
</feature>
<dbReference type="FunFam" id="3.90.70.10:FF:000026">
    <property type="entry name" value="Ubiquitin carboxyl-terminal hydrolase 15"/>
    <property type="match status" value="1"/>
</dbReference>
<keyword evidence="5" id="KW-0479">Metal-binding</keyword>
<dbReference type="Pfam" id="PF00443">
    <property type="entry name" value="UCH"/>
    <property type="match status" value="1"/>
</dbReference>
<dbReference type="Gene3D" id="6.10.140.2220">
    <property type="match status" value="1"/>
</dbReference>
<feature type="region of interest" description="Disordered" evidence="12">
    <location>
        <begin position="159"/>
        <end position="237"/>
    </location>
</feature>
<evidence type="ECO:0000259" key="13">
    <source>
        <dbReference type="PROSITE" id="PS50235"/>
    </source>
</evidence>
<evidence type="ECO:0000256" key="3">
    <source>
        <dbReference type="ARBA" id="ARBA00012759"/>
    </source>
</evidence>
<dbReference type="GO" id="GO:0008270">
    <property type="term" value="F:zinc ion binding"/>
    <property type="evidence" value="ECO:0007669"/>
    <property type="project" value="UniProtKB-KW"/>
</dbReference>
<evidence type="ECO:0000256" key="1">
    <source>
        <dbReference type="ARBA" id="ARBA00000707"/>
    </source>
</evidence>
<dbReference type="Gene3D" id="3.90.70.10">
    <property type="entry name" value="Cysteine proteinases"/>
    <property type="match status" value="1"/>
</dbReference>
<organism evidence="15 16">
    <name type="scientific">Ensete ventricosum</name>
    <name type="common">Abyssinian banana</name>
    <name type="synonym">Musa ensete</name>
    <dbReference type="NCBI Taxonomy" id="4639"/>
    <lineage>
        <taxon>Eukaryota</taxon>
        <taxon>Viridiplantae</taxon>
        <taxon>Streptophyta</taxon>
        <taxon>Embryophyta</taxon>
        <taxon>Tracheophyta</taxon>
        <taxon>Spermatophyta</taxon>
        <taxon>Magnoliopsida</taxon>
        <taxon>Liliopsida</taxon>
        <taxon>Zingiberales</taxon>
        <taxon>Musaceae</taxon>
        <taxon>Ensete</taxon>
    </lineage>
</organism>
<evidence type="ECO:0000256" key="9">
    <source>
        <dbReference type="ARBA" id="ARBA00022807"/>
    </source>
</evidence>
<evidence type="ECO:0000256" key="12">
    <source>
        <dbReference type="SAM" id="MobiDB-lite"/>
    </source>
</evidence>
<dbReference type="InterPro" id="IPR028889">
    <property type="entry name" value="USP"/>
</dbReference>
<feature type="compositionally biased region" description="Polar residues" evidence="12">
    <location>
        <begin position="325"/>
        <end position="342"/>
    </location>
</feature>
<keyword evidence="9" id="KW-0788">Thiol protease</keyword>
<dbReference type="SUPFAM" id="SSF54001">
    <property type="entry name" value="Cysteine proteinases"/>
    <property type="match status" value="1"/>
</dbReference>
<dbReference type="GO" id="GO:0016579">
    <property type="term" value="P:protein deubiquitination"/>
    <property type="evidence" value="ECO:0007669"/>
    <property type="project" value="InterPro"/>
</dbReference>
<proteinExistence type="inferred from homology"/>
<keyword evidence="4" id="KW-0645">Protease</keyword>
<feature type="region of interest" description="Disordered" evidence="12">
    <location>
        <begin position="818"/>
        <end position="915"/>
    </location>
</feature>
<feature type="compositionally biased region" description="Basic and acidic residues" evidence="12">
    <location>
        <begin position="159"/>
        <end position="168"/>
    </location>
</feature>
<protein>
    <recommendedName>
        <fullName evidence="3">ubiquitinyl hydrolase 1</fullName>
        <ecNumber evidence="3">3.4.19.12</ecNumber>
    </recommendedName>
</protein>
<keyword evidence="7" id="KW-0833">Ubl conjugation pathway</keyword>
<evidence type="ECO:0000256" key="5">
    <source>
        <dbReference type="ARBA" id="ARBA00022723"/>
    </source>
</evidence>
<feature type="compositionally biased region" description="Low complexity" evidence="12">
    <location>
        <begin position="818"/>
        <end position="844"/>
    </location>
</feature>
<feature type="domain" description="USP" evidence="13">
    <location>
        <begin position="444"/>
        <end position="748"/>
    </location>
</feature>
<dbReference type="Proteomes" id="UP001222027">
    <property type="component" value="Unassembled WGS sequence"/>
</dbReference>
<dbReference type="AlphaFoldDB" id="A0AAV8QYJ1"/>
<dbReference type="PROSITE" id="PS50865">
    <property type="entry name" value="ZF_MYND_2"/>
    <property type="match status" value="1"/>
</dbReference>
<evidence type="ECO:0000259" key="14">
    <source>
        <dbReference type="PROSITE" id="PS50865"/>
    </source>
</evidence>
<evidence type="ECO:0000256" key="8">
    <source>
        <dbReference type="ARBA" id="ARBA00022801"/>
    </source>
</evidence>
<dbReference type="PANTHER" id="PTHR24006">
    <property type="entry name" value="UBIQUITIN CARBOXYL-TERMINAL HYDROLASE"/>
    <property type="match status" value="1"/>
</dbReference>
<accession>A0AAV8QYJ1</accession>
<evidence type="ECO:0000313" key="15">
    <source>
        <dbReference type="EMBL" id="KAJ8480534.1"/>
    </source>
</evidence>
<dbReference type="Pfam" id="PF01753">
    <property type="entry name" value="zf-MYND"/>
    <property type="match status" value="1"/>
</dbReference>
<dbReference type="InterPro" id="IPR002893">
    <property type="entry name" value="Znf_MYND"/>
</dbReference>
<dbReference type="InterPro" id="IPR050164">
    <property type="entry name" value="Peptidase_C19"/>
</dbReference>
<comment type="catalytic activity">
    <reaction evidence="1">
        <text>Thiol-dependent hydrolysis of ester, thioester, amide, peptide and isopeptide bonds formed by the C-terminal Gly of ubiquitin (a 76-residue protein attached to proteins as an intracellular targeting signal).</text>
        <dbReference type="EC" id="3.4.19.12"/>
    </reaction>
</comment>
<feature type="compositionally biased region" description="Polar residues" evidence="12">
    <location>
        <begin position="255"/>
        <end position="270"/>
    </location>
</feature>
<dbReference type="InterPro" id="IPR001394">
    <property type="entry name" value="Peptidase_C19_UCH"/>
</dbReference>
<dbReference type="PROSITE" id="PS00972">
    <property type="entry name" value="USP_1"/>
    <property type="match status" value="1"/>
</dbReference>
<feature type="region of interest" description="Disordered" evidence="12">
    <location>
        <begin position="314"/>
        <end position="342"/>
    </location>
</feature>